<evidence type="ECO:0000259" key="2">
    <source>
        <dbReference type="PROSITE" id="PS50948"/>
    </source>
</evidence>
<gene>
    <name evidence="3" type="ORF">VE01_01207</name>
</gene>
<dbReference type="Pfam" id="PF00024">
    <property type="entry name" value="PAN_1"/>
    <property type="match status" value="2"/>
</dbReference>
<organism evidence="3 4">
    <name type="scientific">Pseudogymnoascus verrucosus</name>
    <dbReference type="NCBI Taxonomy" id="342668"/>
    <lineage>
        <taxon>Eukaryota</taxon>
        <taxon>Fungi</taxon>
        <taxon>Dikarya</taxon>
        <taxon>Ascomycota</taxon>
        <taxon>Pezizomycotina</taxon>
        <taxon>Leotiomycetes</taxon>
        <taxon>Thelebolales</taxon>
        <taxon>Thelebolaceae</taxon>
        <taxon>Pseudogymnoascus</taxon>
    </lineage>
</organism>
<keyword evidence="1" id="KW-0732">Signal</keyword>
<name>A0A1B8GXU4_9PEZI</name>
<feature type="chain" id="PRO_5008609112" description="Apple domain-containing protein" evidence="1">
    <location>
        <begin position="21"/>
        <end position="226"/>
    </location>
</feature>
<reference evidence="3 4" key="1">
    <citation type="submission" date="2016-03" db="EMBL/GenBank/DDBJ databases">
        <title>Comparative genomics of Pseudogymnoascus destructans, the fungus causing white-nose syndrome of bats.</title>
        <authorList>
            <person name="Palmer J.M."/>
            <person name="Drees K.P."/>
            <person name="Foster J.T."/>
            <person name="Lindner D.L."/>
        </authorList>
    </citation>
    <scope>NUCLEOTIDE SEQUENCE [LARGE SCALE GENOMIC DNA]</scope>
    <source>
        <strain evidence="3 4">UAMH 10579</strain>
    </source>
</reference>
<dbReference type="RefSeq" id="XP_018134404.1">
    <property type="nucleotide sequence ID" value="XM_018270733.2"/>
</dbReference>
<dbReference type="PROSITE" id="PS50948">
    <property type="entry name" value="PAN"/>
    <property type="match status" value="1"/>
</dbReference>
<evidence type="ECO:0000313" key="3">
    <source>
        <dbReference type="EMBL" id="OBU00672.1"/>
    </source>
</evidence>
<dbReference type="EMBL" id="KV460208">
    <property type="protein sequence ID" value="OBU00672.1"/>
    <property type="molecule type" value="Genomic_DNA"/>
</dbReference>
<feature type="domain" description="Apple" evidence="2">
    <location>
        <begin position="29"/>
        <end position="103"/>
    </location>
</feature>
<dbReference type="GeneID" id="28834593"/>
<feature type="signal peptide" evidence="1">
    <location>
        <begin position="1"/>
        <end position="20"/>
    </location>
</feature>
<evidence type="ECO:0000313" key="4">
    <source>
        <dbReference type="Proteomes" id="UP000091956"/>
    </source>
</evidence>
<dbReference type="Proteomes" id="UP000091956">
    <property type="component" value="Unassembled WGS sequence"/>
</dbReference>
<dbReference type="AlphaFoldDB" id="A0A1B8GXU4"/>
<sequence>MHSFTTVLITASALLATVSSSPLQLRSTCGGAPTGNGSQQPLSQPSGITTAKACQANCTANASCQSFVFGMVNNAVKCILYSVPAASAPKQSSSNLIAYDKSCGSVPAVVPTASNPTGAKTGGKLAIRATCGSAPTGPTGNAKPLSQPSDITTAKACQAKCTANASCQSVVFGMNISDEYIMIRFEFGTPSPNGSPTCRLFSVAAASVPTSTSGQSFVVYDVGCSI</sequence>
<evidence type="ECO:0000256" key="1">
    <source>
        <dbReference type="SAM" id="SignalP"/>
    </source>
</evidence>
<keyword evidence="4" id="KW-1185">Reference proteome</keyword>
<accession>A0A1B8GXU4</accession>
<proteinExistence type="predicted"/>
<dbReference type="InterPro" id="IPR003609">
    <property type="entry name" value="Pan_app"/>
</dbReference>
<reference evidence="4" key="2">
    <citation type="journal article" date="2018" name="Nat. Commun.">
        <title>Extreme sensitivity to ultraviolet light in the fungal pathogen causing white-nose syndrome of bats.</title>
        <authorList>
            <person name="Palmer J.M."/>
            <person name="Drees K.P."/>
            <person name="Foster J.T."/>
            <person name="Lindner D.L."/>
        </authorList>
    </citation>
    <scope>NUCLEOTIDE SEQUENCE [LARGE SCALE GENOMIC DNA]</scope>
    <source>
        <strain evidence="4">UAMH 10579</strain>
    </source>
</reference>
<dbReference type="Gene3D" id="3.50.4.10">
    <property type="entry name" value="Hepatocyte Growth Factor"/>
    <property type="match status" value="2"/>
</dbReference>
<dbReference type="SUPFAM" id="SSF57414">
    <property type="entry name" value="Hairpin loop containing domain-like"/>
    <property type="match status" value="1"/>
</dbReference>
<protein>
    <recommendedName>
        <fullName evidence="2">Apple domain-containing protein</fullName>
    </recommendedName>
</protein>